<evidence type="ECO:0000256" key="1">
    <source>
        <dbReference type="SAM" id="MobiDB-lite"/>
    </source>
</evidence>
<name>A0A9X0AHU0_9HELO</name>
<dbReference type="AlphaFoldDB" id="A0A9X0AHU0"/>
<feature type="compositionally biased region" description="Polar residues" evidence="1">
    <location>
        <begin position="131"/>
        <end position="152"/>
    </location>
</feature>
<dbReference type="PANTHER" id="PTHR46082:SF6">
    <property type="entry name" value="AAA+ ATPASE DOMAIN-CONTAINING PROTEIN-RELATED"/>
    <property type="match status" value="1"/>
</dbReference>
<dbReference type="SUPFAM" id="SSF48452">
    <property type="entry name" value="TPR-like"/>
    <property type="match status" value="1"/>
</dbReference>
<feature type="compositionally biased region" description="Acidic residues" evidence="1">
    <location>
        <begin position="218"/>
        <end position="243"/>
    </location>
</feature>
<feature type="region of interest" description="Disordered" evidence="1">
    <location>
        <begin position="131"/>
        <end position="165"/>
    </location>
</feature>
<gene>
    <name evidence="2" type="ORF">OCU04_008308</name>
</gene>
<dbReference type="Gene3D" id="1.25.40.10">
    <property type="entry name" value="Tetratricopeptide repeat domain"/>
    <property type="match status" value="1"/>
</dbReference>
<dbReference type="PANTHER" id="PTHR46082">
    <property type="entry name" value="ATP/GTP-BINDING PROTEIN-RELATED"/>
    <property type="match status" value="1"/>
</dbReference>
<protein>
    <submittedName>
        <fullName evidence="2">Uncharacterized protein</fullName>
    </submittedName>
</protein>
<proteinExistence type="predicted"/>
<dbReference type="InterPro" id="IPR011990">
    <property type="entry name" value="TPR-like_helical_dom_sf"/>
</dbReference>
<dbReference type="Pfam" id="PF13424">
    <property type="entry name" value="TPR_12"/>
    <property type="match status" value="1"/>
</dbReference>
<evidence type="ECO:0000313" key="3">
    <source>
        <dbReference type="Proteomes" id="UP001152300"/>
    </source>
</evidence>
<organism evidence="2 3">
    <name type="scientific">Sclerotinia nivalis</name>
    <dbReference type="NCBI Taxonomy" id="352851"/>
    <lineage>
        <taxon>Eukaryota</taxon>
        <taxon>Fungi</taxon>
        <taxon>Dikarya</taxon>
        <taxon>Ascomycota</taxon>
        <taxon>Pezizomycotina</taxon>
        <taxon>Leotiomycetes</taxon>
        <taxon>Helotiales</taxon>
        <taxon>Sclerotiniaceae</taxon>
        <taxon>Sclerotinia</taxon>
    </lineage>
</organism>
<dbReference type="EMBL" id="JAPEIS010000009">
    <property type="protein sequence ID" value="KAJ8063066.1"/>
    <property type="molecule type" value="Genomic_DNA"/>
</dbReference>
<sequence length="243" mass="27447">MERGELVKAEKLFRRLIEAKKRVLGHDRLETLSSIFGLVRVLCHIGKLANAEALSRNLLQDSQRIFENTHVVTRHYTRDLTIMLDDQEKYSEALPYYEKVYTFDLATFGPDNPKTLESERDSFEVRGIVDQQLQSEQTRSKRTSLSGSQNSDLESDARSEASEPDDEFIFSIYEQTLLGSSEDAEQALISIPTGGQDDKESVISTEENADDLQMLEAAGDESEASENATQEEDKLEADEILDD</sequence>
<dbReference type="OrthoDB" id="626167at2759"/>
<accession>A0A9X0AHU0</accession>
<comment type="caution">
    <text evidence="2">The sequence shown here is derived from an EMBL/GenBank/DDBJ whole genome shotgun (WGS) entry which is preliminary data.</text>
</comment>
<feature type="region of interest" description="Disordered" evidence="1">
    <location>
        <begin position="188"/>
        <end position="243"/>
    </location>
</feature>
<dbReference type="InterPro" id="IPR053137">
    <property type="entry name" value="NLR-like"/>
</dbReference>
<keyword evidence="3" id="KW-1185">Reference proteome</keyword>
<reference evidence="2" key="1">
    <citation type="submission" date="2022-11" db="EMBL/GenBank/DDBJ databases">
        <title>Genome Resource of Sclerotinia nivalis Strain SnTB1, a Plant Pathogen Isolated from American Ginseng.</title>
        <authorList>
            <person name="Fan S."/>
        </authorList>
    </citation>
    <scope>NUCLEOTIDE SEQUENCE</scope>
    <source>
        <strain evidence="2">SnTB1</strain>
    </source>
</reference>
<dbReference type="Proteomes" id="UP001152300">
    <property type="component" value="Unassembled WGS sequence"/>
</dbReference>
<evidence type="ECO:0000313" key="2">
    <source>
        <dbReference type="EMBL" id="KAJ8063066.1"/>
    </source>
</evidence>